<sequence length="101" mass="11141">MTNNKLVSLCLLLAVLMMASSVSALGSNWGFAVLKKRRRAVKDKQDKEVQLASLRDAREKVTQPMDVSTKVGSRRSPPPQVVSKKPTGWERMMVAGPSMVE</sequence>
<reference evidence="3" key="1">
    <citation type="submission" date="2020-06" db="EMBL/GenBank/DDBJ databases">
        <authorList>
            <consortium name="Plant Systems Biology data submission"/>
        </authorList>
    </citation>
    <scope>NUCLEOTIDE SEQUENCE</scope>
    <source>
        <strain evidence="3">D6</strain>
    </source>
</reference>
<gene>
    <name evidence="3" type="ORF">SEMRO_264_G102560.1</name>
</gene>
<comment type="caution">
    <text evidence="3">The sequence shown here is derived from an EMBL/GenBank/DDBJ whole genome shotgun (WGS) entry which is preliminary data.</text>
</comment>
<evidence type="ECO:0000313" key="4">
    <source>
        <dbReference type="Proteomes" id="UP001153069"/>
    </source>
</evidence>
<protein>
    <recommendedName>
        <fullName evidence="5">Transmembrane protein</fullName>
    </recommendedName>
</protein>
<dbReference type="EMBL" id="CAICTM010000263">
    <property type="protein sequence ID" value="CAB9506361.1"/>
    <property type="molecule type" value="Genomic_DNA"/>
</dbReference>
<evidence type="ECO:0000256" key="2">
    <source>
        <dbReference type="SAM" id="SignalP"/>
    </source>
</evidence>
<organism evidence="3 4">
    <name type="scientific">Seminavis robusta</name>
    <dbReference type="NCBI Taxonomy" id="568900"/>
    <lineage>
        <taxon>Eukaryota</taxon>
        <taxon>Sar</taxon>
        <taxon>Stramenopiles</taxon>
        <taxon>Ochrophyta</taxon>
        <taxon>Bacillariophyta</taxon>
        <taxon>Bacillariophyceae</taxon>
        <taxon>Bacillariophycidae</taxon>
        <taxon>Naviculales</taxon>
        <taxon>Naviculaceae</taxon>
        <taxon>Seminavis</taxon>
    </lineage>
</organism>
<accession>A0A9N8DPY7</accession>
<keyword evidence="2" id="KW-0732">Signal</keyword>
<evidence type="ECO:0000313" key="3">
    <source>
        <dbReference type="EMBL" id="CAB9506361.1"/>
    </source>
</evidence>
<feature type="signal peptide" evidence="2">
    <location>
        <begin position="1"/>
        <end position="24"/>
    </location>
</feature>
<feature type="chain" id="PRO_5040429117" description="Transmembrane protein" evidence="2">
    <location>
        <begin position="25"/>
        <end position="101"/>
    </location>
</feature>
<evidence type="ECO:0008006" key="5">
    <source>
        <dbReference type="Google" id="ProtNLM"/>
    </source>
</evidence>
<proteinExistence type="predicted"/>
<dbReference type="AlphaFoldDB" id="A0A9N8DPY7"/>
<feature type="region of interest" description="Disordered" evidence="1">
    <location>
        <begin position="58"/>
        <end position="87"/>
    </location>
</feature>
<name>A0A9N8DPY7_9STRA</name>
<keyword evidence="4" id="KW-1185">Reference proteome</keyword>
<dbReference type="Proteomes" id="UP001153069">
    <property type="component" value="Unassembled WGS sequence"/>
</dbReference>
<evidence type="ECO:0000256" key="1">
    <source>
        <dbReference type="SAM" id="MobiDB-lite"/>
    </source>
</evidence>